<reference evidence="1 2" key="1">
    <citation type="submission" date="2015-01" db="EMBL/GenBank/DDBJ databases">
        <title>Draft genome sequences of the supercritical CO2 tolerant bacteria Bacillus subterraneus MITOT1 and Bacillus cereus MIT0214.</title>
        <authorList>
            <person name="Peet K.C."/>
            <person name="Thompson J.R."/>
        </authorList>
    </citation>
    <scope>NUCLEOTIDE SEQUENCE [LARGE SCALE GENOMIC DNA]</scope>
    <source>
        <strain evidence="1 2">MITOT1</strain>
    </source>
</reference>
<evidence type="ECO:0000313" key="1">
    <source>
        <dbReference type="EMBL" id="KIY23211.1"/>
    </source>
</evidence>
<dbReference type="EMBL" id="JXIQ01000023">
    <property type="protein sequence ID" value="KIY23211.1"/>
    <property type="molecule type" value="Genomic_DNA"/>
</dbReference>
<protein>
    <submittedName>
        <fullName evidence="1">XRE family transcriptional regulator</fullName>
    </submittedName>
</protein>
<evidence type="ECO:0000313" key="2">
    <source>
        <dbReference type="Proteomes" id="UP000032512"/>
    </source>
</evidence>
<dbReference type="Proteomes" id="UP000032512">
    <property type="component" value="Unassembled WGS sequence"/>
</dbReference>
<dbReference type="Gene3D" id="1.10.1220.10">
    <property type="entry name" value="Met repressor-like"/>
    <property type="match status" value="1"/>
</dbReference>
<dbReference type="AlphaFoldDB" id="A0A0D6ZDR9"/>
<dbReference type="InterPro" id="IPR013321">
    <property type="entry name" value="Arc_rbn_hlx_hlx"/>
</dbReference>
<proteinExistence type="predicted"/>
<dbReference type="Pfam" id="PF04221">
    <property type="entry name" value="RelB"/>
    <property type="match status" value="1"/>
</dbReference>
<name>A0A0D6ZDR9_9BACI</name>
<comment type="caution">
    <text evidence="1">The sequence shown here is derived from an EMBL/GenBank/DDBJ whole genome shotgun (WGS) entry which is preliminary data.</text>
</comment>
<accession>A0A0D6ZDR9</accession>
<dbReference type="RefSeq" id="WP_044391489.1">
    <property type="nucleotide sequence ID" value="NZ_JXIQ01000023.1"/>
</dbReference>
<gene>
    <name evidence="1" type="ORF">UB32_04300</name>
</gene>
<sequence length="99" mass="10719">MAAKTANILARVEPEVKEKAEAIMAQLGVPASVVINMLYKQIIMTKSIPFSLSVPPAPIALDEMDAAQFDAMMQAGFKDAKANRSRPAADVFADLKREL</sequence>
<organism evidence="1 2">
    <name type="scientific">Mesobacillus subterraneus</name>
    <dbReference type="NCBI Taxonomy" id="285983"/>
    <lineage>
        <taxon>Bacteria</taxon>
        <taxon>Bacillati</taxon>
        <taxon>Bacillota</taxon>
        <taxon>Bacilli</taxon>
        <taxon>Bacillales</taxon>
        <taxon>Bacillaceae</taxon>
        <taxon>Mesobacillus</taxon>
    </lineage>
</organism>
<keyword evidence="2" id="KW-1185">Reference proteome</keyword>
<dbReference type="PATRIC" id="fig|285983.3.peg.3242"/>
<dbReference type="InterPro" id="IPR007337">
    <property type="entry name" value="RelB/DinJ"/>
</dbReference>
<dbReference type="NCBIfam" id="TIGR02384">
    <property type="entry name" value="RelB_DinJ"/>
    <property type="match status" value="1"/>
</dbReference>
<dbReference type="OrthoDB" id="9804867at2"/>
<dbReference type="GO" id="GO:0006355">
    <property type="term" value="P:regulation of DNA-templated transcription"/>
    <property type="evidence" value="ECO:0007669"/>
    <property type="project" value="InterPro"/>
</dbReference>